<comment type="caution">
    <text evidence="9">The sequence shown here is derived from an EMBL/GenBank/DDBJ whole genome shotgun (WGS) entry which is preliminary data.</text>
</comment>
<keyword evidence="4 8" id="KW-0812">Transmembrane</keyword>
<organism evidence="9 10">
    <name type="scientific">Euplotes crassus</name>
    <dbReference type="NCBI Taxonomy" id="5936"/>
    <lineage>
        <taxon>Eukaryota</taxon>
        <taxon>Sar</taxon>
        <taxon>Alveolata</taxon>
        <taxon>Ciliophora</taxon>
        <taxon>Intramacronucleata</taxon>
        <taxon>Spirotrichea</taxon>
        <taxon>Hypotrichia</taxon>
        <taxon>Euplotida</taxon>
        <taxon>Euplotidae</taxon>
        <taxon>Moneuplotes</taxon>
    </lineage>
</organism>
<keyword evidence="5 8" id="KW-1133">Transmembrane helix</keyword>
<feature type="transmembrane region" description="Helical" evidence="8">
    <location>
        <begin position="33"/>
        <end position="53"/>
    </location>
</feature>
<dbReference type="GO" id="GO:0016020">
    <property type="term" value="C:membrane"/>
    <property type="evidence" value="ECO:0007669"/>
    <property type="project" value="UniProtKB-SubCell"/>
</dbReference>
<dbReference type="Proteomes" id="UP001295684">
    <property type="component" value="Unassembled WGS sequence"/>
</dbReference>
<keyword evidence="3" id="KW-0813">Transport</keyword>
<evidence type="ECO:0000256" key="1">
    <source>
        <dbReference type="ARBA" id="ARBA00004141"/>
    </source>
</evidence>
<feature type="transmembrane region" description="Helical" evidence="8">
    <location>
        <begin position="73"/>
        <end position="95"/>
    </location>
</feature>
<evidence type="ECO:0000256" key="6">
    <source>
        <dbReference type="ARBA" id="ARBA00023136"/>
    </source>
</evidence>
<dbReference type="Pfam" id="PF03092">
    <property type="entry name" value="BT1"/>
    <property type="match status" value="1"/>
</dbReference>
<evidence type="ECO:0000256" key="2">
    <source>
        <dbReference type="ARBA" id="ARBA00007015"/>
    </source>
</evidence>
<dbReference type="PANTHER" id="PTHR31585">
    <property type="entry name" value="FOLATE-BIOPTERIN TRANSPORTER 1, CHLOROPLASTIC"/>
    <property type="match status" value="1"/>
</dbReference>
<name>A0AAD1X642_EUPCR</name>
<feature type="compositionally biased region" description="Acidic residues" evidence="7">
    <location>
        <begin position="222"/>
        <end position="231"/>
    </location>
</feature>
<feature type="transmembrane region" description="Helical" evidence="8">
    <location>
        <begin position="102"/>
        <end position="120"/>
    </location>
</feature>
<feature type="compositionally biased region" description="Polar residues" evidence="7">
    <location>
        <begin position="192"/>
        <end position="207"/>
    </location>
</feature>
<feature type="region of interest" description="Disordered" evidence="7">
    <location>
        <begin position="168"/>
        <end position="231"/>
    </location>
</feature>
<proteinExistence type="inferred from homology"/>
<evidence type="ECO:0000256" key="7">
    <source>
        <dbReference type="SAM" id="MobiDB-lite"/>
    </source>
</evidence>
<evidence type="ECO:0000256" key="5">
    <source>
        <dbReference type="ARBA" id="ARBA00022989"/>
    </source>
</evidence>
<protein>
    <submittedName>
        <fullName evidence="9">Uncharacterized protein</fullName>
    </submittedName>
</protein>
<feature type="compositionally biased region" description="Basic and acidic residues" evidence="7">
    <location>
        <begin position="208"/>
        <end position="218"/>
    </location>
</feature>
<comment type="similarity">
    <text evidence="2">Belongs to the major facilitator superfamily. Folate-biopterin transporter (TC 2.A.71) family.</text>
</comment>
<evidence type="ECO:0000256" key="4">
    <source>
        <dbReference type="ARBA" id="ARBA00022692"/>
    </source>
</evidence>
<keyword evidence="10" id="KW-1185">Reference proteome</keyword>
<feature type="transmembrane region" description="Helical" evidence="8">
    <location>
        <begin position="126"/>
        <end position="149"/>
    </location>
</feature>
<sequence length="231" mass="25885">MEDGEHVPDLSPINRPVDIPRVGMSSIERRNTAGLVLFAMFQGLIIIPNLPFMTYLYDDLGLTPGQLSIFNGFINYVWVFKVVFGFVVDCVYILGYRRKSNLLIATAACTIGWICMGFWVEGLVAAIIVKLSINISIGIINTIAEALMVEMTISKNVNKEVSQEIENQEEVKQREFSGESINQSDDYHKLSENSGKNEQMCITPNRQTDSREALEEKSTTSTDEEDIEDSA</sequence>
<keyword evidence="6 8" id="KW-0472">Membrane</keyword>
<dbReference type="InterPro" id="IPR036259">
    <property type="entry name" value="MFS_trans_sf"/>
</dbReference>
<evidence type="ECO:0000313" key="10">
    <source>
        <dbReference type="Proteomes" id="UP001295684"/>
    </source>
</evidence>
<dbReference type="PANTHER" id="PTHR31585:SF0">
    <property type="entry name" value="FOLATE-BIOPTERIN TRANSPORTER 1, CHLOROPLASTIC"/>
    <property type="match status" value="1"/>
</dbReference>
<evidence type="ECO:0000256" key="3">
    <source>
        <dbReference type="ARBA" id="ARBA00022448"/>
    </source>
</evidence>
<comment type="subcellular location">
    <subcellularLocation>
        <location evidence="1">Membrane</location>
        <topology evidence="1">Multi-pass membrane protein</topology>
    </subcellularLocation>
</comment>
<gene>
    <name evidence="9" type="ORF">ECRASSUSDP1_LOCUS3541</name>
</gene>
<dbReference type="SUPFAM" id="SSF103473">
    <property type="entry name" value="MFS general substrate transporter"/>
    <property type="match status" value="1"/>
</dbReference>
<dbReference type="EMBL" id="CAMPGE010003386">
    <property type="protein sequence ID" value="CAI2362219.1"/>
    <property type="molecule type" value="Genomic_DNA"/>
</dbReference>
<evidence type="ECO:0000313" key="9">
    <source>
        <dbReference type="EMBL" id="CAI2362219.1"/>
    </source>
</evidence>
<dbReference type="InterPro" id="IPR039309">
    <property type="entry name" value="BT1"/>
</dbReference>
<dbReference type="AlphaFoldDB" id="A0AAD1X642"/>
<reference evidence="9" key="1">
    <citation type="submission" date="2023-07" db="EMBL/GenBank/DDBJ databases">
        <authorList>
            <consortium name="AG Swart"/>
            <person name="Singh M."/>
            <person name="Singh A."/>
            <person name="Seah K."/>
            <person name="Emmerich C."/>
        </authorList>
    </citation>
    <scope>NUCLEOTIDE SEQUENCE</scope>
    <source>
        <strain evidence="9">DP1</strain>
    </source>
</reference>
<evidence type="ECO:0000256" key="8">
    <source>
        <dbReference type="SAM" id="Phobius"/>
    </source>
</evidence>
<accession>A0AAD1X642</accession>